<dbReference type="EMBL" id="WTVA01000015">
    <property type="protein sequence ID" value="MZR23671.1"/>
    <property type="molecule type" value="Genomic_DNA"/>
</dbReference>
<evidence type="ECO:0000313" key="3">
    <source>
        <dbReference type="Proteomes" id="UP000445696"/>
    </source>
</evidence>
<keyword evidence="1" id="KW-1133">Transmembrane helix</keyword>
<dbReference type="RefSeq" id="WP_161340116.1">
    <property type="nucleotide sequence ID" value="NZ_JBHSDG010000003.1"/>
</dbReference>
<evidence type="ECO:0000313" key="2">
    <source>
        <dbReference type="EMBL" id="MZR23671.1"/>
    </source>
</evidence>
<keyword evidence="3" id="KW-1185">Reference proteome</keyword>
<dbReference type="Proteomes" id="UP000445696">
    <property type="component" value="Unassembled WGS sequence"/>
</dbReference>
<dbReference type="InterPro" id="IPR018895">
    <property type="entry name" value="DUF2474"/>
</dbReference>
<evidence type="ECO:0000256" key="1">
    <source>
        <dbReference type="SAM" id="Phobius"/>
    </source>
</evidence>
<sequence length="35" mass="4003">MSPQWRRYFWFVGLWAAGVLAVGAIALVIRLILMP</sequence>
<dbReference type="InterPro" id="IPR023391">
    <property type="entry name" value="Prot_translocase_SecE_dom_sf"/>
</dbReference>
<reference evidence="2 3" key="1">
    <citation type="journal article" date="2014" name="Int. J. Syst. Evol. Microbiol.">
        <title>Sneathiella chungangensis sp. nov., isolated from a marine sand, and emended description of the genus Sneathiella.</title>
        <authorList>
            <person name="Siamphan C."/>
            <person name="Kim H."/>
            <person name="Lee J.S."/>
            <person name="Kim W."/>
        </authorList>
    </citation>
    <scope>NUCLEOTIDE SEQUENCE [LARGE SCALE GENOMIC DNA]</scope>
    <source>
        <strain evidence="2 3">KCTC 32476</strain>
    </source>
</reference>
<proteinExistence type="predicted"/>
<feature type="transmembrane region" description="Helical" evidence="1">
    <location>
        <begin position="12"/>
        <end position="33"/>
    </location>
</feature>
<dbReference type="AlphaFoldDB" id="A0A845MIU0"/>
<dbReference type="Pfam" id="PF10617">
    <property type="entry name" value="DUF2474"/>
    <property type="match status" value="1"/>
</dbReference>
<comment type="caution">
    <text evidence="2">The sequence shown here is derived from an EMBL/GenBank/DDBJ whole genome shotgun (WGS) entry which is preliminary data.</text>
</comment>
<organism evidence="2 3">
    <name type="scientific">Sneathiella chungangensis</name>
    <dbReference type="NCBI Taxonomy" id="1418234"/>
    <lineage>
        <taxon>Bacteria</taxon>
        <taxon>Pseudomonadati</taxon>
        <taxon>Pseudomonadota</taxon>
        <taxon>Alphaproteobacteria</taxon>
        <taxon>Sneathiellales</taxon>
        <taxon>Sneathiellaceae</taxon>
        <taxon>Sneathiella</taxon>
    </lineage>
</organism>
<name>A0A845MIU0_9PROT</name>
<protein>
    <submittedName>
        <fullName evidence="2">DUF2474 family protein</fullName>
    </submittedName>
</protein>
<dbReference type="SUPFAM" id="SSF103456">
    <property type="entry name" value="Preprotein translocase SecE subunit"/>
    <property type="match status" value="1"/>
</dbReference>
<keyword evidence="1" id="KW-0472">Membrane</keyword>
<accession>A0A845MIU0</accession>
<gene>
    <name evidence="2" type="ORF">GQF03_15140</name>
</gene>
<keyword evidence="1" id="KW-0812">Transmembrane</keyword>